<proteinExistence type="predicted"/>
<dbReference type="InterPro" id="IPR002645">
    <property type="entry name" value="STAS_dom"/>
</dbReference>
<dbReference type="Proteomes" id="UP001348265">
    <property type="component" value="Unassembled WGS sequence"/>
</dbReference>
<sequence length="137" mass="14719">MPEPARCASPFTQQDTERALARSTAPPVALEPCLLALEVTADGGRTRVAIRGDLDLDTGRHIEPGLHAALGHSARGLDLHLDAVRFCDCAGLSTLLRLRSRAQQLNKTVTIRTSNSAVNQLLELTGTRALFVTPGKR</sequence>
<protein>
    <submittedName>
        <fullName evidence="2">STAS domain-containing protein</fullName>
    </submittedName>
</protein>
<dbReference type="CDD" id="cd07043">
    <property type="entry name" value="STAS_anti-anti-sigma_factors"/>
    <property type="match status" value="1"/>
</dbReference>
<dbReference type="Gene3D" id="3.30.750.24">
    <property type="entry name" value="STAS domain"/>
    <property type="match status" value="1"/>
</dbReference>
<dbReference type="Pfam" id="PF13466">
    <property type="entry name" value="STAS_2"/>
    <property type="match status" value="1"/>
</dbReference>
<dbReference type="PANTHER" id="PTHR33495:SF2">
    <property type="entry name" value="ANTI-SIGMA FACTOR ANTAGONIST TM_1081-RELATED"/>
    <property type="match status" value="1"/>
</dbReference>
<dbReference type="InterPro" id="IPR036513">
    <property type="entry name" value="STAS_dom_sf"/>
</dbReference>
<dbReference type="PROSITE" id="PS50801">
    <property type="entry name" value="STAS"/>
    <property type="match status" value="1"/>
</dbReference>
<organism evidence="2 3">
    <name type="scientific">Streptomyces chrestomyceticus</name>
    <dbReference type="NCBI Taxonomy" id="68185"/>
    <lineage>
        <taxon>Bacteria</taxon>
        <taxon>Bacillati</taxon>
        <taxon>Actinomycetota</taxon>
        <taxon>Actinomycetes</taxon>
        <taxon>Kitasatosporales</taxon>
        <taxon>Streptomycetaceae</taxon>
        <taxon>Streptomyces</taxon>
    </lineage>
</organism>
<feature type="domain" description="STAS" evidence="1">
    <location>
        <begin position="35"/>
        <end position="137"/>
    </location>
</feature>
<dbReference type="InterPro" id="IPR058548">
    <property type="entry name" value="MlaB-like_STAS"/>
</dbReference>
<dbReference type="SUPFAM" id="SSF52091">
    <property type="entry name" value="SpoIIaa-like"/>
    <property type="match status" value="1"/>
</dbReference>
<evidence type="ECO:0000313" key="3">
    <source>
        <dbReference type="Proteomes" id="UP001348265"/>
    </source>
</evidence>
<accession>A0ABU7WQ29</accession>
<reference evidence="2 3" key="1">
    <citation type="submission" date="2023-08" db="EMBL/GenBank/DDBJ databases">
        <authorList>
            <person name="Sharma P."/>
            <person name="Verma V."/>
            <person name="Mohan M.K."/>
            <person name="Dubey A.K."/>
        </authorList>
    </citation>
    <scope>NUCLEOTIDE SEQUENCE [LARGE SCALE GENOMIC DNA]</scope>
    <source>
        <strain evidence="2 3">ADP4</strain>
    </source>
</reference>
<dbReference type="EMBL" id="JAVFKM010000004">
    <property type="protein sequence ID" value="MEF3113620.1"/>
    <property type="molecule type" value="Genomic_DNA"/>
</dbReference>
<name>A0ABU7WQ29_9ACTN</name>
<evidence type="ECO:0000259" key="1">
    <source>
        <dbReference type="PROSITE" id="PS50801"/>
    </source>
</evidence>
<comment type="caution">
    <text evidence="2">The sequence shown here is derived from an EMBL/GenBank/DDBJ whole genome shotgun (WGS) entry which is preliminary data.</text>
</comment>
<evidence type="ECO:0000313" key="2">
    <source>
        <dbReference type="EMBL" id="MEF3113620.1"/>
    </source>
</evidence>
<dbReference type="RefSeq" id="WP_050509931.1">
    <property type="nucleotide sequence ID" value="NZ_JAVFKM010000004.1"/>
</dbReference>
<dbReference type="PANTHER" id="PTHR33495">
    <property type="entry name" value="ANTI-SIGMA FACTOR ANTAGONIST TM_1081-RELATED-RELATED"/>
    <property type="match status" value="1"/>
</dbReference>
<gene>
    <name evidence="2" type="ORF">RB636_10475</name>
</gene>
<keyword evidence="3" id="KW-1185">Reference proteome</keyword>